<evidence type="ECO:0000313" key="1">
    <source>
        <dbReference type="EMBL" id="KAA5396990.1"/>
    </source>
</evidence>
<dbReference type="CDD" id="cd03801">
    <property type="entry name" value="GT4_PimA-like"/>
    <property type="match status" value="1"/>
</dbReference>
<accession>A0A4Q5HPW9</accession>
<name>A0A4Q5HPW9_9BACT</name>
<dbReference type="AlphaFoldDB" id="A0A4Q5HPW9"/>
<dbReference type="Proteomes" id="UP000481616">
    <property type="component" value="Unassembled WGS sequence"/>
</dbReference>
<dbReference type="EMBL" id="VVYY01000011">
    <property type="protein sequence ID" value="KAA5396990.1"/>
    <property type="molecule type" value="Genomic_DNA"/>
</dbReference>
<evidence type="ECO:0000313" key="2">
    <source>
        <dbReference type="EMBL" id="KAA5407836.1"/>
    </source>
</evidence>
<dbReference type="PANTHER" id="PTHR46656:SF3">
    <property type="entry name" value="PUTATIVE-RELATED"/>
    <property type="match status" value="1"/>
</dbReference>
<organism evidence="2 3">
    <name type="scientific">Phocaeicola dorei</name>
    <dbReference type="NCBI Taxonomy" id="357276"/>
    <lineage>
        <taxon>Bacteria</taxon>
        <taxon>Pseudomonadati</taxon>
        <taxon>Bacteroidota</taxon>
        <taxon>Bacteroidia</taxon>
        <taxon>Bacteroidales</taxon>
        <taxon>Bacteroidaceae</taxon>
        <taxon>Phocaeicola</taxon>
    </lineage>
</organism>
<gene>
    <name evidence="2" type="ORF">F2Y51_00085</name>
    <name evidence="1" type="ORF">F2Y58_14230</name>
</gene>
<dbReference type="EMBL" id="VVZA01000001">
    <property type="protein sequence ID" value="KAA5407836.1"/>
    <property type="molecule type" value="Genomic_DNA"/>
</dbReference>
<dbReference type="PANTHER" id="PTHR46656">
    <property type="entry name" value="PUTATIVE-RELATED"/>
    <property type="match status" value="1"/>
</dbReference>
<sequence length="401" mass="46435">MKIGIVTTWFERGAAYVSRQFMDILKSTDEVFIYARGGEAYAQGNPVWDLPNVHWGTRKPKTMYLYPGGTYIDKKDFESWIKKNSVELILFNEQQWFTPVVWAKQMGVKVVSYVDYYTEETIPLFDIFDGVICNTQRHAFAFRNHKSVQYIKWGTNTQLYKPSDVKNDKIVFFHSAGMAPIRKGTDLLIEAFYQAANRKDAKLLLHTQVSLEKQLPDLNYMIKELQEEGSMEVVEGTISAPGLYHKADVYVYPSRLDGIGLTLMEAISAGLVCITSDNAPMNEFIEKDFGLVTPIDYYYSRKDGYYWPMCVCNVSYLSTQISDIIANKYELDTMKRKAREYAESELDFEKNFKQLHSLLSSVKFDDDYEKTAQAILHKDKVGMRKYLFVIETLVTIKKMFR</sequence>
<keyword evidence="2" id="KW-0808">Transferase</keyword>
<dbReference type="Gene3D" id="3.40.50.2000">
    <property type="entry name" value="Glycogen Phosphorylase B"/>
    <property type="match status" value="1"/>
</dbReference>
<reference evidence="3 4" key="1">
    <citation type="journal article" date="2019" name="Nat. Med.">
        <title>A library of human gut bacterial isolates paired with longitudinal multiomics data enables mechanistic microbiome research.</title>
        <authorList>
            <person name="Poyet M."/>
            <person name="Groussin M."/>
            <person name="Gibbons S.M."/>
            <person name="Avila-Pacheco J."/>
            <person name="Jiang X."/>
            <person name="Kearney S.M."/>
            <person name="Perrotta A.R."/>
            <person name="Berdy B."/>
            <person name="Zhao S."/>
            <person name="Lieberman T.D."/>
            <person name="Swanson P.K."/>
            <person name="Smith M."/>
            <person name="Roesemann S."/>
            <person name="Alexander J.E."/>
            <person name="Rich S.A."/>
            <person name="Livny J."/>
            <person name="Vlamakis H."/>
            <person name="Clish C."/>
            <person name="Bullock K."/>
            <person name="Deik A."/>
            <person name="Scott J."/>
            <person name="Pierce K.A."/>
            <person name="Xavier R.J."/>
            <person name="Alm E.J."/>
        </authorList>
    </citation>
    <scope>NUCLEOTIDE SEQUENCE [LARGE SCALE GENOMIC DNA]</scope>
    <source>
        <strain evidence="1 4">BIOML-A1</strain>
        <strain evidence="2 3">BIOML-A4</strain>
    </source>
</reference>
<evidence type="ECO:0000313" key="4">
    <source>
        <dbReference type="Proteomes" id="UP000481616"/>
    </source>
</evidence>
<dbReference type="Proteomes" id="UP000441162">
    <property type="component" value="Unassembled WGS sequence"/>
</dbReference>
<dbReference type="RefSeq" id="WP_007844021.1">
    <property type="nucleotide sequence ID" value="NZ_JADNOS010000023.1"/>
</dbReference>
<proteinExistence type="predicted"/>
<dbReference type="SUPFAM" id="SSF53756">
    <property type="entry name" value="UDP-Glycosyltransferase/glycogen phosphorylase"/>
    <property type="match status" value="1"/>
</dbReference>
<dbReference type="Pfam" id="PF13692">
    <property type="entry name" value="Glyco_trans_1_4"/>
    <property type="match status" value="1"/>
</dbReference>
<evidence type="ECO:0000313" key="3">
    <source>
        <dbReference type="Proteomes" id="UP000441162"/>
    </source>
</evidence>
<dbReference type="GO" id="GO:0016740">
    <property type="term" value="F:transferase activity"/>
    <property type="evidence" value="ECO:0007669"/>
    <property type="project" value="UniProtKB-KW"/>
</dbReference>
<protein>
    <submittedName>
        <fullName evidence="2">Glycosyltransferase family 4 protein</fullName>
    </submittedName>
</protein>
<comment type="caution">
    <text evidence="2">The sequence shown here is derived from an EMBL/GenBank/DDBJ whole genome shotgun (WGS) entry which is preliminary data.</text>
</comment>